<evidence type="ECO:0000256" key="2">
    <source>
        <dbReference type="ARBA" id="ARBA00009477"/>
    </source>
</evidence>
<dbReference type="PANTHER" id="PTHR30158">
    <property type="entry name" value="ACRA/E-RELATED COMPONENT OF DRUG EFFLUX TRANSPORTER"/>
    <property type="match status" value="1"/>
</dbReference>
<dbReference type="Gene3D" id="1.10.287.470">
    <property type="entry name" value="Helix hairpin bin"/>
    <property type="match status" value="1"/>
</dbReference>
<reference evidence="7" key="1">
    <citation type="submission" date="2022-06" db="EMBL/GenBank/DDBJ databases">
        <title>Sneathiella actinostolidae sp. nov., isolated from a sea anemonein the Western Pacific Ocean.</title>
        <authorList>
            <person name="Wei M.J."/>
        </authorList>
    </citation>
    <scope>NUCLEOTIDE SEQUENCE</scope>
    <source>
        <strain evidence="7">PHK-P5</strain>
    </source>
</reference>
<dbReference type="SUPFAM" id="SSF111369">
    <property type="entry name" value="HlyD-like secretion proteins"/>
    <property type="match status" value="1"/>
</dbReference>
<dbReference type="Proteomes" id="UP001056291">
    <property type="component" value="Chromosome"/>
</dbReference>
<keyword evidence="8" id="KW-1185">Reference proteome</keyword>
<dbReference type="Gene3D" id="2.40.30.170">
    <property type="match status" value="1"/>
</dbReference>
<evidence type="ECO:0000256" key="1">
    <source>
        <dbReference type="ARBA" id="ARBA00004196"/>
    </source>
</evidence>
<dbReference type="InterPro" id="IPR058627">
    <property type="entry name" value="MdtA-like_C"/>
</dbReference>
<evidence type="ECO:0000259" key="5">
    <source>
        <dbReference type="Pfam" id="PF25944"/>
    </source>
</evidence>
<name>A0ABY4W549_9PROT</name>
<dbReference type="PANTHER" id="PTHR30158:SF10">
    <property type="entry name" value="CATION EFFLUX PUMP"/>
    <property type="match status" value="1"/>
</dbReference>
<feature type="domain" description="Multidrug resistance protein MdtA-like C-terminal permuted SH3" evidence="6">
    <location>
        <begin position="312"/>
        <end position="369"/>
    </location>
</feature>
<accession>A0ABY4W549</accession>
<evidence type="ECO:0000259" key="6">
    <source>
        <dbReference type="Pfam" id="PF25967"/>
    </source>
</evidence>
<evidence type="ECO:0000259" key="4">
    <source>
        <dbReference type="Pfam" id="PF25917"/>
    </source>
</evidence>
<keyword evidence="3" id="KW-0175">Coiled coil</keyword>
<feature type="domain" description="Multidrug resistance protein MdtA-like beta-barrel" evidence="5">
    <location>
        <begin position="246"/>
        <end position="303"/>
    </location>
</feature>
<dbReference type="Pfam" id="PF25944">
    <property type="entry name" value="Beta-barrel_RND"/>
    <property type="match status" value="1"/>
</dbReference>
<dbReference type="Gene3D" id="2.40.50.100">
    <property type="match status" value="1"/>
</dbReference>
<dbReference type="Pfam" id="PF25917">
    <property type="entry name" value="BSH_RND"/>
    <property type="match status" value="1"/>
</dbReference>
<gene>
    <name evidence="7" type="ORF">NBZ79_03470</name>
</gene>
<comment type="similarity">
    <text evidence="2">Belongs to the membrane fusion protein (MFP) (TC 8.A.1) family.</text>
</comment>
<dbReference type="InterPro" id="IPR006143">
    <property type="entry name" value="RND_pump_MFP"/>
</dbReference>
<dbReference type="NCBIfam" id="TIGR01730">
    <property type="entry name" value="RND_mfp"/>
    <property type="match status" value="1"/>
</dbReference>
<evidence type="ECO:0000256" key="3">
    <source>
        <dbReference type="SAM" id="Coils"/>
    </source>
</evidence>
<proteinExistence type="inferred from homology"/>
<evidence type="ECO:0000313" key="8">
    <source>
        <dbReference type="Proteomes" id="UP001056291"/>
    </source>
</evidence>
<dbReference type="RefSeq" id="WP_251935569.1">
    <property type="nucleotide sequence ID" value="NZ_CP098747.1"/>
</dbReference>
<dbReference type="EMBL" id="CP098747">
    <property type="protein sequence ID" value="USG62034.1"/>
    <property type="molecule type" value="Genomic_DNA"/>
</dbReference>
<dbReference type="Gene3D" id="2.40.420.20">
    <property type="match status" value="1"/>
</dbReference>
<dbReference type="InterPro" id="IPR058626">
    <property type="entry name" value="MdtA-like_b-barrel"/>
</dbReference>
<feature type="domain" description="Multidrug resistance protein MdtA-like barrel-sandwich hybrid" evidence="4">
    <location>
        <begin position="74"/>
        <end position="215"/>
    </location>
</feature>
<comment type="subcellular location">
    <subcellularLocation>
        <location evidence="1">Cell envelope</location>
    </subcellularLocation>
</comment>
<evidence type="ECO:0000313" key="7">
    <source>
        <dbReference type="EMBL" id="USG62034.1"/>
    </source>
</evidence>
<protein>
    <submittedName>
        <fullName evidence="7">Efflux RND transporter periplasmic adaptor subunit</fullName>
    </submittedName>
</protein>
<organism evidence="7 8">
    <name type="scientific">Sneathiella marina</name>
    <dbReference type="NCBI Taxonomy" id="2950108"/>
    <lineage>
        <taxon>Bacteria</taxon>
        <taxon>Pseudomonadati</taxon>
        <taxon>Pseudomonadota</taxon>
        <taxon>Alphaproteobacteria</taxon>
        <taxon>Sneathiellales</taxon>
        <taxon>Sneathiellaceae</taxon>
        <taxon>Sneathiella</taxon>
    </lineage>
</organism>
<feature type="coiled-coil region" evidence="3">
    <location>
        <begin position="114"/>
        <end position="141"/>
    </location>
</feature>
<sequence length="388" mass="42492">MHPAFRFKSTVAAISLVTAAIVGGYYLLDIQSADAIPAKSSALPQALPLEVMQVQTEYVRLWNEFSGHLTAIDQVDLRPQVSGSIIEIQFEDGQFVSKGDVLFVIDPRTYRSDVKQAKAELSVARQNLRLAKKEKVRAEELVGKGNISKRLFDERANTEAVAISRVNNTAAALEQAEIALDHAYVKAPISGRVSRIEITEGNFVSSGSNAPILTTIVATEEIYADFEVDEQTYLAQMHSTRLLEENRTTIPVELLLANGSSLSGQVHSFDNRIDPQTGTIRTRAVFKNTNGALLPGMFAKLRIGTPSEKELILLPPSAISTDQERKFVYILSDSNKVEYRQVTLGAYQDGRRVITSGLSPADRVVTQGILKIRPGTLVEPKIIAANAS</sequence>
<dbReference type="InterPro" id="IPR058625">
    <property type="entry name" value="MdtA-like_BSH"/>
</dbReference>
<dbReference type="Pfam" id="PF25967">
    <property type="entry name" value="RND-MFP_C"/>
    <property type="match status" value="1"/>
</dbReference>